<feature type="modified residue" description="4-aspartylphosphate" evidence="4">
    <location>
        <position position="55"/>
    </location>
</feature>
<keyword evidence="8" id="KW-1185">Reference proteome</keyword>
<dbReference type="Gene3D" id="3.40.50.2300">
    <property type="match status" value="1"/>
</dbReference>
<accession>A0ABU0HMY8</accession>
<evidence type="ECO:0000256" key="1">
    <source>
        <dbReference type="ARBA" id="ARBA00023015"/>
    </source>
</evidence>
<evidence type="ECO:0000259" key="5">
    <source>
        <dbReference type="PROSITE" id="PS50043"/>
    </source>
</evidence>
<keyword evidence="1" id="KW-0805">Transcription regulation</keyword>
<keyword evidence="3" id="KW-0804">Transcription</keyword>
<dbReference type="Pfam" id="PF00196">
    <property type="entry name" value="GerE"/>
    <property type="match status" value="1"/>
</dbReference>
<feature type="domain" description="Response regulatory" evidence="6">
    <location>
        <begin position="6"/>
        <end position="120"/>
    </location>
</feature>
<evidence type="ECO:0000259" key="6">
    <source>
        <dbReference type="PROSITE" id="PS50110"/>
    </source>
</evidence>
<dbReference type="CDD" id="cd06170">
    <property type="entry name" value="LuxR_C_like"/>
    <property type="match status" value="1"/>
</dbReference>
<gene>
    <name evidence="7" type="ORF">QO016_003181</name>
</gene>
<dbReference type="PANTHER" id="PTHR44688:SF16">
    <property type="entry name" value="DNA-BINDING TRANSCRIPTIONAL ACTIVATOR DEVR_DOSR"/>
    <property type="match status" value="1"/>
</dbReference>
<dbReference type="Proteomes" id="UP001236369">
    <property type="component" value="Unassembled WGS sequence"/>
</dbReference>
<dbReference type="PRINTS" id="PR00038">
    <property type="entry name" value="HTHLUXR"/>
</dbReference>
<evidence type="ECO:0000256" key="3">
    <source>
        <dbReference type="ARBA" id="ARBA00023163"/>
    </source>
</evidence>
<reference evidence="7 8" key="1">
    <citation type="submission" date="2023-07" db="EMBL/GenBank/DDBJ databases">
        <title>Genomic Encyclopedia of Type Strains, Phase IV (KMG-IV): sequencing the most valuable type-strain genomes for metagenomic binning, comparative biology and taxonomic classification.</title>
        <authorList>
            <person name="Goeker M."/>
        </authorList>
    </citation>
    <scope>NUCLEOTIDE SEQUENCE [LARGE SCALE GENOMIC DNA]</scope>
    <source>
        <strain evidence="7 8">DSM 19562</strain>
    </source>
</reference>
<sequence>MFAQFLVHIVDDSASLRAMTAAILDEAGFGVREHVSAAELLATPARIDGDCILTDIRMPRIDGLEFLSRLRALGLTIPVIVVTGHGDVPTAVRAMKLGACDFIEKPFHPETLLTALRKALCGTRSARPDIDETAVAEHIGRLTRRERQVMDLILIGRTHRQIADELAISPRTVEIFRSRLMAKMECGTVQALVRATLKAGYDHRVCT</sequence>
<dbReference type="InterPro" id="IPR000792">
    <property type="entry name" value="Tscrpt_reg_LuxR_C"/>
</dbReference>
<dbReference type="SUPFAM" id="SSF52172">
    <property type="entry name" value="CheY-like"/>
    <property type="match status" value="1"/>
</dbReference>
<dbReference type="SMART" id="SM00421">
    <property type="entry name" value="HTH_LUXR"/>
    <property type="match status" value="1"/>
</dbReference>
<dbReference type="Pfam" id="PF00072">
    <property type="entry name" value="Response_reg"/>
    <property type="match status" value="1"/>
</dbReference>
<dbReference type="RefSeq" id="WP_238247629.1">
    <property type="nucleotide sequence ID" value="NZ_BPQX01000012.1"/>
</dbReference>
<evidence type="ECO:0000256" key="2">
    <source>
        <dbReference type="ARBA" id="ARBA00023125"/>
    </source>
</evidence>
<dbReference type="InterPro" id="IPR016032">
    <property type="entry name" value="Sig_transdc_resp-reg_C-effctor"/>
</dbReference>
<evidence type="ECO:0000313" key="8">
    <source>
        <dbReference type="Proteomes" id="UP001236369"/>
    </source>
</evidence>
<dbReference type="InterPro" id="IPR036388">
    <property type="entry name" value="WH-like_DNA-bd_sf"/>
</dbReference>
<keyword evidence="2" id="KW-0238">DNA-binding</keyword>
<dbReference type="PROSITE" id="PS50043">
    <property type="entry name" value="HTH_LUXR_2"/>
    <property type="match status" value="1"/>
</dbReference>
<dbReference type="SUPFAM" id="SSF46894">
    <property type="entry name" value="C-terminal effector domain of the bipartite response regulators"/>
    <property type="match status" value="1"/>
</dbReference>
<dbReference type="SMART" id="SM00448">
    <property type="entry name" value="REC"/>
    <property type="match status" value="1"/>
</dbReference>
<dbReference type="InterPro" id="IPR011006">
    <property type="entry name" value="CheY-like_superfamily"/>
</dbReference>
<dbReference type="Gene3D" id="1.10.10.10">
    <property type="entry name" value="Winged helix-like DNA-binding domain superfamily/Winged helix DNA-binding domain"/>
    <property type="match status" value="1"/>
</dbReference>
<name>A0ABU0HMY8_9HYPH</name>
<organism evidence="7 8">
    <name type="scientific">Methylobacterium persicinum</name>
    <dbReference type="NCBI Taxonomy" id="374426"/>
    <lineage>
        <taxon>Bacteria</taxon>
        <taxon>Pseudomonadati</taxon>
        <taxon>Pseudomonadota</taxon>
        <taxon>Alphaproteobacteria</taxon>
        <taxon>Hyphomicrobiales</taxon>
        <taxon>Methylobacteriaceae</taxon>
        <taxon>Methylobacterium</taxon>
    </lineage>
</organism>
<comment type="caution">
    <text evidence="7">The sequence shown here is derived from an EMBL/GenBank/DDBJ whole genome shotgun (WGS) entry which is preliminary data.</text>
</comment>
<dbReference type="PANTHER" id="PTHR44688">
    <property type="entry name" value="DNA-BINDING TRANSCRIPTIONAL ACTIVATOR DEVR_DOSR"/>
    <property type="match status" value="1"/>
</dbReference>
<dbReference type="EMBL" id="JAUSVV010000007">
    <property type="protein sequence ID" value="MDQ0443676.1"/>
    <property type="molecule type" value="Genomic_DNA"/>
</dbReference>
<proteinExistence type="predicted"/>
<evidence type="ECO:0000313" key="7">
    <source>
        <dbReference type="EMBL" id="MDQ0443676.1"/>
    </source>
</evidence>
<dbReference type="InterPro" id="IPR001789">
    <property type="entry name" value="Sig_transdc_resp-reg_receiver"/>
</dbReference>
<feature type="domain" description="HTH luxR-type" evidence="5">
    <location>
        <begin position="135"/>
        <end position="200"/>
    </location>
</feature>
<protein>
    <submittedName>
        <fullName evidence="7">Two-component system response regulator FixJ</fullName>
    </submittedName>
</protein>
<keyword evidence="4" id="KW-0597">Phosphoprotein</keyword>
<dbReference type="PROSITE" id="PS50110">
    <property type="entry name" value="RESPONSE_REGULATORY"/>
    <property type="match status" value="1"/>
</dbReference>
<evidence type="ECO:0000256" key="4">
    <source>
        <dbReference type="PROSITE-ProRule" id="PRU00169"/>
    </source>
</evidence>